<keyword evidence="6" id="KW-1185">Reference proteome</keyword>
<dbReference type="Pfam" id="PF00497">
    <property type="entry name" value="SBP_bac_3"/>
    <property type="match status" value="1"/>
</dbReference>
<dbReference type="EMBL" id="SLVX01000003">
    <property type="protein sequence ID" value="TCN46850.1"/>
    <property type="molecule type" value="Genomic_DNA"/>
</dbReference>
<dbReference type="PANTHER" id="PTHR35936:SF19">
    <property type="entry name" value="AMINO-ACID-BINDING PROTEIN YXEM-RELATED"/>
    <property type="match status" value="1"/>
</dbReference>
<comment type="caution">
    <text evidence="5">The sequence shown here is derived from an EMBL/GenBank/DDBJ whole genome shotgun (WGS) entry which is preliminary data.</text>
</comment>
<dbReference type="GO" id="GO:0042597">
    <property type="term" value="C:periplasmic space"/>
    <property type="evidence" value="ECO:0007669"/>
    <property type="project" value="UniProtKB-SubCell"/>
</dbReference>
<dbReference type="SUPFAM" id="SSF53850">
    <property type="entry name" value="Periplasmic binding protein-like II"/>
    <property type="match status" value="1"/>
</dbReference>
<keyword evidence="2 3" id="KW-0732">Signal</keyword>
<feature type="signal peptide" evidence="3">
    <location>
        <begin position="1"/>
        <end position="25"/>
    </location>
</feature>
<evidence type="ECO:0000313" key="6">
    <source>
        <dbReference type="Proteomes" id="UP000295351"/>
    </source>
</evidence>
<comment type="subcellular location">
    <subcellularLocation>
        <location evidence="1">Periplasm</location>
    </subcellularLocation>
</comment>
<sequence length="277" mass="29778">MIRTSMVAALAASLALSLAAMPARAGAVLDRVLAAKTLKVATDASWAPQSFMNDQNEMDGFDVDIAKEIGRHLGVSVEFITPGWDIITAGNWQGRWDMHVGSMTPTKARAELFDFPAVYYYTPAAVAVHKDSKAETLGDLDGKRVGVTATSTFEAYANQDLTLDAAGAPAFTYEFKPGEVKSYANSTTAFDDLRLGDGTRLDAVVSSLPSILDAEKAGYPIRQLGKPVFFEPLAVAIEHGDKELSEKIAEAVKAMQADGTLSKLSLKWYGVDYTVTQ</sequence>
<dbReference type="PANTHER" id="PTHR35936">
    <property type="entry name" value="MEMBRANE-BOUND LYTIC MUREIN TRANSGLYCOSYLASE F"/>
    <property type="match status" value="1"/>
</dbReference>
<proteinExistence type="predicted"/>
<name>A0A4V2RJ52_SHIGR</name>
<dbReference type="RefSeq" id="WP_162852989.1">
    <property type="nucleotide sequence ID" value="NZ_BAABEI010000012.1"/>
</dbReference>
<dbReference type="InterPro" id="IPR001638">
    <property type="entry name" value="Solute-binding_3/MltF_N"/>
</dbReference>
<evidence type="ECO:0000256" key="2">
    <source>
        <dbReference type="ARBA" id="ARBA00022729"/>
    </source>
</evidence>
<dbReference type="SMART" id="SM00062">
    <property type="entry name" value="PBPb"/>
    <property type="match status" value="1"/>
</dbReference>
<dbReference type="AlphaFoldDB" id="A0A4V2RJ52"/>
<accession>A0A4V2RJ52</accession>
<dbReference type="Gene3D" id="3.40.190.10">
    <property type="entry name" value="Periplasmic binding protein-like II"/>
    <property type="match status" value="2"/>
</dbReference>
<feature type="domain" description="Solute-binding protein family 3/N-terminal" evidence="4">
    <location>
        <begin position="37"/>
        <end position="272"/>
    </location>
</feature>
<evidence type="ECO:0000313" key="5">
    <source>
        <dbReference type="EMBL" id="TCN46850.1"/>
    </source>
</evidence>
<organism evidence="5 6">
    <name type="scientific">Shinella granuli</name>
    <dbReference type="NCBI Taxonomy" id="323621"/>
    <lineage>
        <taxon>Bacteria</taxon>
        <taxon>Pseudomonadati</taxon>
        <taxon>Pseudomonadota</taxon>
        <taxon>Alphaproteobacteria</taxon>
        <taxon>Hyphomicrobiales</taxon>
        <taxon>Rhizobiaceae</taxon>
        <taxon>Shinella</taxon>
    </lineage>
</organism>
<evidence type="ECO:0000259" key="4">
    <source>
        <dbReference type="SMART" id="SM00062"/>
    </source>
</evidence>
<reference evidence="5 6" key="1">
    <citation type="submission" date="2019-03" db="EMBL/GenBank/DDBJ databases">
        <title>Genomic Encyclopedia of Type Strains, Phase IV (KMG-IV): sequencing the most valuable type-strain genomes for metagenomic binning, comparative biology and taxonomic classification.</title>
        <authorList>
            <person name="Goeker M."/>
        </authorList>
    </citation>
    <scope>NUCLEOTIDE SEQUENCE [LARGE SCALE GENOMIC DNA]</scope>
    <source>
        <strain evidence="5 6">DSM 18401</strain>
    </source>
</reference>
<evidence type="ECO:0000256" key="1">
    <source>
        <dbReference type="ARBA" id="ARBA00004418"/>
    </source>
</evidence>
<evidence type="ECO:0000256" key="3">
    <source>
        <dbReference type="SAM" id="SignalP"/>
    </source>
</evidence>
<gene>
    <name evidence="5" type="ORF">EV665_10318</name>
</gene>
<dbReference type="Proteomes" id="UP000295351">
    <property type="component" value="Unassembled WGS sequence"/>
</dbReference>
<protein>
    <submittedName>
        <fullName evidence="5">Amino acid ABC transporter substrate-binding protein (PAAT family)</fullName>
    </submittedName>
</protein>
<feature type="chain" id="PRO_5020801079" evidence="3">
    <location>
        <begin position="26"/>
        <end position="277"/>
    </location>
</feature>